<reference evidence="4 5" key="1">
    <citation type="submission" date="2019-08" db="EMBL/GenBank/DDBJ databases">
        <title>In-depth cultivation of the pig gut microbiome towards novel bacterial diversity and tailored functional studies.</title>
        <authorList>
            <person name="Wylensek D."/>
            <person name="Hitch T.C.A."/>
            <person name="Clavel T."/>
        </authorList>
    </citation>
    <scope>NUCLEOTIDE SEQUENCE [LARGE SCALE GENOMIC DNA]</scope>
    <source>
        <strain evidence="4 5">BBE-744-WT-12</strain>
    </source>
</reference>
<keyword evidence="5" id="KW-1185">Reference proteome</keyword>
<evidence type="ECO:0000256" key="2">
    <source>
        <dbReference type="RuleBase" id="RU003749"/>
    </source>
</evidence>
<dbReference type="InterPro" id="IPR036513">
    <property type="entry name" value="STAS_dom_sf"/>
</dbReference>
<dbReference type="RefSeq" id="WP_106055228.1">
    <property type="nucleotide sequence ID" value="NZ_CALXOB010000043.1"/>
</dbReference>
<organism evidence="4 5">
    <name type="scientific">Victivallis lenta</name>
    <dbReference type="NCBI Taxonomy" id="2606640"/>
    <lineage>
        <taxon>Bacteria</taxon>
        <taxon>Pseudomonadati</taxon>
        <taxon>Lentisphaerota</taxon>
        <taxon>Lentisphaeria</taxon>
        <taxon>Victivallales</taxon>
        <taxon>Victivallaceae</taxon>
        <taxon>Victivallis</taxon>
    </lineage>
</organism>
<feature type="domain" description="STAS" evidence="3">
    <location>
        <begin position="2"/>
        <end position="110"/>
    </location>
</feature>
<evidence type="ECO:0000259" key="3">
    <source>
        <dbReference type="PROSITE" id="PS50801"/>
    </source>
</evidence>
<dbReference type="PROSITE" id="PS50801">
    <property type="entry name" value="STAS"/>
    <property type="match status" value="1"/>
</dbReference>
<accession>A0A844G4P9</accession>
<protein>
    <recommendedName>
        <fullName evidence="2">Anti-sigma factor antagonist</fullName>
    </recommendedName>
</protein>
<dbReference type="CDD" id="cd07043">
    <property type="entry name" value="STAS_anti-anti-sigma_factors"/>
    <property type="match status" value="1"/>
</dbReference>
<dbReference type="PANTHER" id="PTHR33495:SF2">
    <property type="entry name" value="ANTI-SIGMA FACTOR ANTAGONIST TM_1081-RELATED"/>
    <property type="match status" value="1"/>
</dbReference>
<gene>
    <name evidence="4" type="ORF">FYJ85_09825</name>
</gene>
<dbReference type="AlphaFoldDB" id="A0A844G4P9"/>
<dbReference type="Proteomes" id="UP000435649">
    <property type="component" value="Unassembled WGS sequence"/>
</dbReference>
<dbReference type="NCBIfam" id="TIGR00377">
    <property type="entry name" value="ant_ant_sig"/>
    <property type="match status" value="1"/>
</dbReference>
<dbReference type="InterPro" id="IPR002645">
    <property type="entry name" value="STAS_dom"/>
</dbReference>
<evidence type="ECO:0000313" key="5">
    <source>
        <dbReference type="Proteomes" id="UP000435649"/>
    </source>
</evidence>
<proteinExistence type="inferred from homology"/>
<comment type="caution">
    <text evidence="4">The sequence shown here is derived from an EMBL/GenBank/DDBJ whole genome shotgun (WGS) entry which is preliminary data.</text>
</comment>
<dbReference type="Gene3D" id="3.30.750.24">
    <property type="entry name" value="STAS domain"/>
    <property type="match status" value="1"/>
</dbReference>
<sequence>MMELKFDKIGNVLKITVDGRLVAACSEEFKETVSGWLADNRFLLFDLSQMNHIDSSGLGALVYVLQKANAQDGSAKLACLQPRPRIVFDITKVYRIFEIFDSVDAALASFGAEAK</sequence>
<dbReference type="PANTHER" id="PTHR33495">
    <property type="entry name" value="ANTI-SIGMA FACTOR ANTAGONIST TM_1081-RELATED-RELATED"/>
    <property type="match status" value="1"/>
</dbReference>
<dbReference type="GO" id="GO:0043856">
    <property type="term" value="F:anti-sigma factor antagonist activity"/>
    <property type="evidence" value="ECO:0007669"/>
    <property type="project" value="InterPro"/>
</dbReference>
<dbReference type="InterPro" id="IPR003658">
    <property type="entry name" value="Anti-sigma_ant"/>
</dbReference>
<dbReference type="Pfam" id="PF01740">
    <property type="entry name" value="STAS"/>
    <property type="match status" value="1"/>
</dbReference>
<comment type="similarity">
    <text evidence="1 2">Belongs to the anti-sigma-factor antagonist family.</text>
</comment>
<evidence type="ECO:0000313" key="4">
    <source>
        <dbReference type="EMBL" id="MST97339.1"/>
    </source>
</evidence>
<dbReference type="EMBL" id="VUNS01000009">
    <property type="protein sequence ID" value="MST97339.1"/>
    <property type="molecule type" value="Genomic_DNA"/>
</dbReference>
<name>A0A844G4P9_9BACT</name>
<dbReference type="SUPFAM" id="SSF52091">
    <property type="entry name" value="SpoIIaa-like"/>
    <property type="match status" value="1"/>
</dbReference>
<evidence type="ECO:0000256" key="1">
    <source>
        <dbReference type="ARBA" id="ARBA00009013"/>
    </source>
</evidence>